<dbReference type="AlphaFoldDB" id="A0A2C9VIB5"/>
<evidence type="ECO:0000313" key="1">
    <source>
        <dbReference type="EMBL" id="OAY45187.1"/>
    </source>
</evidence>
<protein>
    <submittedName>
        <fullName evidence="1">Uncharacterized protein</fullName>
    </submittedName>
</protein>
<reference evidence="1" key="1">
    <citation type="submission" date="2016-02" db="EMBL/GenBank/DDBJ databases">
        <title>WGS assembly of Manihot esculenta.</title>
        <authorList>
            <person name="Bredeson J.V."/>
            <person name="Prochnik S.E."/>
            <person name="Lyons J.B."/>
            <person name="Schmutz J."/>
            <person name="Grimwood J."/>
            <person name="Vrebalov J."/>
            <person name="Bart R.S."/>
            <person name="Amuge T."/>
            <person name="Ferguson M.E."/>
            <person name="Green R."/>
            <person name="Putnam N."/>
            <person name="Stites J."/>
            <person name="Rounsley S."/>
            <person name="Rokhsar D.S."/>
        </authorList>
    </citation>
    <scope>NUCLEOTIDE SEQUENCE [LARGE SCALE GENOMIC DNA]</scope>
    <source>
        <tissue evidence="1">Leaf</tissue>
    </source>
</reference>
<dbReference type="EMBL" id="CM004393">
    <property type="protein sequence ID" value="OAY45187.1"/>
    <property type="molecule type" value="Genomic_DNA"/>
</dbReference>
<gene>
    <name evidence="1" type="ORF">MANES_07G039100</name>
</gene>
<accession>A0A2C9VIB5</accession>
<dbReference type="STRING" id="3983.A0A2C9VIB5"/>
<name>A0A2C9VIB5_MANES</name>
<sequence>MPVHTSTSTPIATGVKVPSTPALNYVTLGSFSWDQDNDKVKNMYEEGDGEIK</sequence>
<organism evidence="1">
    <name type="scientific">Manihot esculenta</name>
    <name type="common">Cassava</name>
    <name type="synonym">Jatropha manihot</name>
    <dbReference type="NCBI Taxonomy" id="3983"/>
    <lineage>
        <taxon>Eukaryota</taxon>
        <taxon>Viridiplantae</taxon>
        <taxon>Streptophyta</taxon>
        <taxon>Embryophyta</taxon>
        <taxon>Tracheophyta</taxon>
        <taxon>Spermatophyta</taxon>
        <taxon>Magnoliopsida</taxon>
        <taxon>eudicotyledons</taxon>
        <taxon>Gunneridae</taxon>
        <taxon>Pentapetalae</taxon>
        <taxon>rosids</taxon>
        <taxon>fabids</taxon>
        <taxon>Malpighiales</taxon>
        <taxon>Euphorbiaceae</taxon>
        <taxon>Crotonoideae</taxon>
        <taxon>Manihoteae</taxon>
        <taxon>Manihot</taxon>
    </lineage>
</organism>
<proteinExistence type="predicted"/>